<proteinExistence type="predicted"/>
<evidence type="ECO:0000259" key="1">
    <source>
        <dbReference type="Pfam" id="PF13768"/>
    </source>
</evidence>
<evidence type="ECO:0000313" key="2">
    <source>
        <dbReference type="EMBL" id="JAP62213.1"/>
    </source>
</evidence>
<dbReference type="AlphaFoldDB" id="A0A0V0J912"/>
<organism evidence="2">
    <name type="scientific">Schistocephalus solidus</name>
    <name type="common">Tapeworm</name>
    <dbReference type="NCBI Taxonomy" id="70667"/>
    <lineage>
        <taxon>Eukaryota</taxon>
        <taxon>Metazoa</taxon>
        <taxon>Spiralia</taxon>
        <taxon>Lophotrochozoa</taxon>
        <taxon>Platyhelminthes</taxon>
        <taxon>Cestoda</taxon>
        <taxon>Eucestoda</taxon>
        <taxon>Diphyllobothriidea</taxon>
        <taxon>Diphyllobothriidae</taxon>
        <taxon>Schistocephalus</taxon>
    </lineage>
</organism>
<dbReference type="InterPro" id="IPR002035">
    <property type="entry name" value="VWF_A"/>
</dbReference>
<feature type="domain" description="VWFA" evidence="1">
    <location>
        <begin position="174"/>
        <end position="295"/>
    </location>
</feature>
<sequence>NFRRLFRGMDNCFPIAMPDCRKEPENKIKSYSLNSTDWLKRHGLEANHLTVTDFDKILKKTWRLLDFRDVHSKRQLVSADGMKIKSALNEILAFEAEVNVIVCDVTNRIEWLLQGSRNVFGVTTGDRIGLLIEVSDRFLKSGRHNHLRACLREYVDDQLAALSARWSHSAQEPKEVIYVATYGTEVVPLWEEPVSPSWRSLTEAKQFFNNQVKPSGGSNLLAGLKHMLRVSRGKHLSTVVVVVGSPPDQDGDLIFEFLEQSLAVNMEDLSFNFVCFDCNSSGMQQLLARLAAVSQHSSFHCYSPIKDGTAFISDDVALLIKELESARSLLEHIKTKRLRLEAEEAAKSRTTGLGNGAKEWDELERPLSLSHCDQTPKKTFLPETSKAWLGRHGLNARCLGLFQILAQNAYPQQSEYVQAIGKQVFAQVYEKAMIQVDWPDGTVRNVHVDVPKLEEYQRKLTAEMTLFEQRINWLGRNSRGTFGTLVERYVVLVLDFSEFSRPCLEMMLRYLRHLLQEQIAAYVEWFNLIAICETVKIFHTDCVPVNAENLQEAWVWLLACAAGGTRNFLAGFRHVFEKMKDHHQQQPMGLYLFATGVPDQENSPLTAYVSSALAVREGCLHCVLFSPENLERKEGQTIQTGRFANPQDTAQSLRFLANETGGRFHWFSESGVLESDDVQQLMDEITRAVHFSLIGKQLVDQFRTKYAKPQFTSS</sequence>
<feature type="domain" description="VWFA" evidence="1">
    <location>
        <begin position="490"/>
        <end position="623"/>
    </location>
</feature>
<dbReference type="PANTHER" id="PTHR46478">
    <property type="entry name" value="VON WILLEBRAND FACTOR A DOMAIN-CONTAINING PROTEIN 3A"/>
    <property type="match status" value="1"/>
</dbReference>
<feature type="non-terminal residue" evidence="2">
    <location>
        <position position="714"/>
    </location>
</feature>
<dbReference type="PANTHER" id="PTHR46478:SF1">
    <property type="entry name" value="VON WILLEBRAND FACTOR A DOMAIN-CONTAINING PROTEIN 3A"/>
    <property type="match status" value="1"/>
</dbReference>
<feature type="non-terminal residue" evidence="2">
    <location>
        <position position="1"/>
    </location>
</feature>
<name>A0A0V0J912_SCHSO</name>
<reference evidence="2" key="1">
    <citation type="submission" date="2016-01" db="EMBL/GenBank/DDBJ databases">
        <title>Reference transcriptome for the parasite Schistocephalus solidus: insights into the molecular evolution of parasitism.</title>
        <authorList>
            <person name="Hebert F.O."/>
            <person name="Grambauer S."/>
            <person name="Barber I."/>
            <person name="Landry C.R."/>
            <person name="Aubin-Horth N."/>
        </authorList>
    </citation>
    <scope>NUCLEOTIDE SEQUENCE</scope>
</reference>
<protein>
    <recommendedName>
        <fullName evidence="1">VWFA domain-containing protein</fullName>
    </recommendedName>
</protein>
<dbReference type="Pfam" id="PF13768">
    <property type="entry name" value="VWA_3"/>
    <property type="match status" value="2"/>
</dbReference>
<dbReference type="EMBL" id="GEEE01001012">
    <property type="protein sequence ID" value="JAP62213.1"/>
    <property type="molecule type" value="Transcribed_RNA"/>
</dbReference>
<accession>A0A0V0J912</accession>
<gene>
    <name evidence="2" type="ORF">TR142697</name>
</gene>